<dbReference type="Proteomes" id="UP001521785">
    <property type="component" value="Unassembled WGS sequence"/>
</dbReference>
<protein>
    <recommendedName>
        <fullName evidence="3">F-box domain-containing protein</fullName>
    </recommendedName>
</protein>
<keyword evidence="2" id="KW-1185">Reference proteome</keyword>
<organism evidence="1 2">
    <name type="scientific">Paraconiothyrium brasiliense</name>
    <dbReference type="NCBI Taxonomy" id="300254"/>
    <lineage>
        <taxon>Eukaryota</taxon>
        <taxon>Fungi</taxon>
        <taxon>Dikarya</taxon>
        <taxon>Ascomycota</taxon>
        <taxon>Pezizomycotina</taxon>
        <taxon>Dothideomycetes</taxon>
        <taxon>Pleosporomycetidae</taxon>
        <taxon>Pleosporales</taxon>
        <taxon>Massarineae</taxon>
        <taxon>Didymosphaeriaceae</taxon>
        <taxon>Paraconiothyrium</taxon>
    </lineage>
</organism>
<comment type="caution">
    <text evidence="1">The sequence shown here is derived from an EMBL/GenBank/DDBJ whole genome shotgun (WGS) entry which is preliminary data.</text>
</comment>
<evidence type="ECO:0008006" key="3">
    <source>
        <dbReference type="Google" id="ProtNLM"/>
    </source>
</evidence>
<name>A0ABR3RPB6_9PLEO</name>
<reference evidence="1 2" key="1">
    <citation type="submission" date="2024-02" db="EMBL/GenBank/DDBJ databases">
        <title>De novo assembly and annotation of 12 fungi associated with fruit tree decline syndrome in Ontario, Canada.</title>
        <authorList>
            <person name="Sulman M."/>
            <person name="Ellouze W."/>
            <person name="Ilyukhin E."/>
        </authorList>
    </citation>
    <scope>NUCLEOTIDE SEQUENCE [LARGE SCALE GENOMIC DNA]</scope>
    <source>
        <strain evidence="1 2">M42-189</strain>
    </source>
</reference>
<evidence type="ECO:0000313" key="1">
    <source>
        <dbReference type="EMBL" id="KAL1606202.1"/>
    </source>
</evidence>
<sequence>MAAIEVLPPEILLEIGRQVRGRYRNSDLANLSLVSRQLRPVAQESLLQKPRLKLINIHLFMVELNRHSWIIPRIQDLELWSTDEGRELKYFTLPDFPTGFFARVPQRMMNHFLTQVKYSAVPCAPDISAKLDPKECADTIKRFSKSKAHEREWNMALEQDIVPALLGLLLVNLPKLKALRCAAVWLMDFPNLTSVLSAEVSLVVPSAWKHDWLAGTMDMLAEKLEEFEVPTNDFHMRFSRNASALFNFSSFTKLKKLSISMDAIYYRDRPPLRPSPWPVPLLPPNLEILRISEGTDLTTSFVEDLCKVKKEGKILQALRRVEIFFKLQYDFVVIEPTSLKTVCSDAIIALSLYFPGYPITTREVDRSLWSLKEERMMAQVRWERFYRKHELAMSLESYEWDRLWVMERCVCELDSEQEMELNFDVDGDVEMASD</sequence>
<gene>
    <name evidence="1" type="ORF">SLS60_003603</name>
</gene>
<evidence type="ECO:0000313" key="2">
    <source>
        <dbReference type="Proteomes" id="UP001521785"/>
    </source>
</evidence>
<accession>A0ABR3RPB6</accession>
<proteinExistence type="predicted"/>
<dbReference type="EMBL" id="JAKJXO020000004">
    <property type="protein sequence ID" value="KAL1606202.1"/>
    <property type="molecule type" value="Genomic_DNA"/>
</dbReference>